<keyword evidence="9 12" id="KW-0460">Magnesium</keyword>
<comment type="similarity">
    <text evidence="3 12">Belongs to the UbiA prenyltransferase family.</text>
</comment>
<dbReference type="OrthoDB" id="9782418at2"/>
<dbReference type="InterPro" id="IPR006370">
    <property type="entry name" value="HB_polyprenyltransferase-like"/>
</dbReference>
<keyword evidence="4 12" id="KW-1003">Cell membrane</keyword>
<dbReference type="NCBIfam" id="TIGR01474">
    <property type="entry name" value="ubiA_proteo"/>
    <property type="match status" value="1"/>
</dbReference>
<keyword evidence="7 12" id="KW-0831">Ubiquinone biosynthesis</keyword>
<evidence type="ECO:0000256" key="5">
    <source>
        <dbReference type="ARBA" id="ARBA00022519"/>
    </source>
</evidence>
<organism evidence="14 15">
    <name type="scientific">Idiomarina xiamenensis 10-D-4</name>
    <dbReference type="NCBI Taxonomy" id="740709"/>
    <lineage>
        <taxon>Bacteria</taxon>
        <taxon>Pseudomonadati</taxon>
        <taxon>Pseudomonadota</taxon>
        <taxon>Gammaproteobacteria</taxon>
        <taxon>Alteromonadales</taxon>
        <taxon>Idiomarinaceae</taxon>
        <taxon>Idiomarina</taxon>
    </lineage>
</organism>
<dbReference type="InterPro" id="IPR000537">
    <property type="entry name" value="UbiA_prenyltransferase"/>
</dbReference>
<dbReference type="InterPro" id="IPR044878">
    <property type="entry name" value="UbiA_sf"/>
</dbReference>
<comment type="cofactor">
    <cofactor evidence="1 12">
        <name>Mg(2+)</name>
        <dbReference type="ChEBI" id="CHEBI:18420"/>
    </cofactor>
</comment>
<sequence>MNKLSAYWRLMRADRPIGTYLLAWPTLAALLVAAQGDPNLRIITIFMLGTFLMRSAGCVINDIADRRFDGQVERTRQRPLATGEVSVLEAAILTLLLLLLALLLVLQLNTATIQLSFAALAVAALYPLCKRFTQLPQLVLGVAFSFGIPMAFTAQEASLGWSAGLLFFANILWTVAYDTEYAMADRRDDLKIGIKSTAILFGRYDRLIIALLQLLTLLCWLYLAHYLGGKWPLYGSLVVIAGLFLYQHWHIRHRDPHSCFRMFLHNHYVGMALTIGLALHYWS</sequence>
<protein>
    <recommendedName>
        <fullName evidence="12 13">4-hydroxybenzoate octaprenyltransferase</fullName>
        <ecNumber evidence="12 13">2.5.1.39</ecNumber>
    </recommendedName>
    <alternativeName>
        <fullName evidence="12">4-HB polyprenyltransferase</fullName>
    </alternativeName>
</protein>
<gene>
    <name evidence="12" type="primary">ubiA</name>
    <name evidence="14" type="ORF">A10D4_10521</name>
</gene>
<keyword evidence="11 12" id="KW-0472">Membrane</keyword>
<evidence type="ECO:0000313" key="15">
    <source>
        <dbReference type="Proteomes" id="UP000014115"/>
    </source>
</evidence>
<evidence type="ECO:0000256" key="3">
    <source>
        <dbReference type="ARBA" id="ARBA00005985"/>
    </source>
</evidence>
<evidence type="ECO:0000256" key="1">
    <source>
        <dbReference type="ARBA" id="ARBA00001946"/>
    </source>
</evidence>
<feature type="transmembrane region" description="Helical" evidence="12">
    <location>
        <begin position="111"/>
        <end position="128"/>
    </location>
</feature>
<feature type="transmembrane region" description="Helical" evidence="12">
    <location>
        <begin position="263"/>
        <end position="282"/>
    </location>
</feature>
<dbReference type="Pfam" id="PF01040">
    <property type="entry name" value="UbiA"/>
    <property type="match status" value="1"/>
</dbReference>
<dbReference type="EC" id="2.5.1.39" evidence="12 13"/>
<evidence type="ECO:0000256" key="9">
    <source>
        <dbReference type="ARBA" id="ARBA00022842"/>
    </source>
</evidence>
<feature type="transmembrane region" description="Helical" evidence="12">
    <location>
        <begin position="233"/>
        <end position="251"/>
    </location>
</feature>
<dbReference type="GO" id="GO:0005886">
    <property type="term" value="C:plasma membrane"/>
    <property type="evidence" value="ECO:0007669"/>
    <property type="project" value="UniProtKB-SubCell"/>
</dbReference>
<dbReference type="PATRIC" id="fig|740709.3.peg.2127"/>
<dbReference type="AlphaFoldDB" id="K2KV56"/>
<dbReference type="HAMAP" id="MF_01635">
    <property type="entry name" value="UbiA"/>
    <property type="match status" value="1"/>
</dbReference>
<evidence type="ECO:0000256" key="12">
    <source>
        <dbReference type="HAMAP-Rule" id="MF_01635"/>
    </source>
</evidence>
<keyword evidence="6 12" id="KW-0808">Transferase</keyword>
<evidence type="ECO:0000256" key="6">
    <source>
        <dbReference type="ARBA" id="ARBA00022679"/>
    </source>
</evidence>
<dbReference type="Gene3D" id="1.20.120.1780">
    <property type="entry name" value="UbiA prenyltransferase"/>
    <property type="match status" value="1"/>
</dbReference>
<dbReference type="PANTHER" id="PTHR11048:SF28">
    <property type="entry name" value="4-HYDROXYBENZOATE POLYPRENYLTRANSFERASE, MITOCHONDRIAL"/>
    <property type="match status" value="1"/>
</dbReference>
<feature type="transmembrane region" description="Helical" evidence="12">
    <location>
        <begin position="158"/>
        <end position="177"/>
    </location>
</feature>
<comment type="function">
    <text evidence="12">Catalyzes the prenylation of para-hydroxybenzoate (PHB) with an all-trans polyprenyl group. Mediates the second step in the final reaction sequence of ubiquinone-8 (UQ-8) biosynthesis, which is the condensation of the polyisoprenoid side chain with PHB, generating the first membrane-bound Q intermediate 3-octaprenyl-4-hydroxybenzoate.</text>
</comment>
<feature type="transmembrane region" description="Helical" evidence="12">
    <location>
        <begin position="207"/>
        <end position="227"/>
    </location>
</feature>
<feature type="transmembrane region" description="Helical" evidence="12">
    <location>
        <begin position="46"/>
        <end position="64"/>
    </location>
</feature>
<comment type="subcellular location">
    <subcellularLocation>
        <location evidence="12">Cell inner membrane</location>
        <topology evidence="12">Multi-pass membrane protein</topology>
    </subcellularLocation>
    <subcellularLocation>
        <location evidence="2">Membrane</location>
        <topology evidence="2">Multi-pass membrane protein</topology>
    </subcellularLocation>
</comment>
<dbReference type="GO" id="GO:0008412">
    <property type="term" value="F:4-hydroxybenzoate polyprenyltransferase activity"/>
    <property type="evidence" value="ECO:0007669"/>
    <property type="project" value="UniProtKB-UniRule"/>
</dbReference>
<reference evidence="14 15" key="1">
    <citation type="journal article" date="2012" name="J. Bacteriol.">
        <title>Genome Sequence of Idiomarina xiamenensis Type Strain 10-D-4.</title>
        <authorList>
            <person name="Lai Q."/>
            <person name="Wang L."/>
            <person name="Wang W."/>
            <person name="Shao Z."/>
        </authorList>
    </citation>
    <scope>NUCLEOTIDE SEQUENCE [LARGE SCALE GENOMIC DNA]</scope>
    <source>
        <strain evidence="14 15">10-D-4</strain>
    </source>
</reference>
<keyword evidence="5 12" id="KW-0997">Cell inner membrane</keyword>
<evidence type="ECO:0000313" key="14">
    <source>
        <dbReference type="EMBL" id="EKE81505.1"/>
    </source>
</evidence>
<feature type="transmembrane region" description="Helical" evidence="12">
    <location>
        <begin position="85"/>
        <end position="105"/>
    </location>
</feature>
<evidence type="ECO:0000256" key="2">
    <source>
        <dbReference type="ARBA" id="ARBA00004141"/>
    </source>
</evidence>
<dbReference type="UniPathway" id="UPA00232"/>
<dbReference type="PROSITE" id="PS00943">
    <property type="entry name" value="UBIA"/>
    <property type="match status" value="1"/>
</dbReference>
<dbReference type="FunFam" id="1.10.357.140:FF:000002">
    <property type="entry name" value="4-hydroxybenzoate octaprenyltransferase"/>
    <property type="match status" value="1"/>
</dbReference>
<dbReference type="Gene3D" id="1.10.357.140">
    <property type="entry name" value="UbiA prenyltransferase"/>
    <property type="match status" value="1"/>
</dbReference>
<keyword evidence="8 12" id="KW-0812">Transmembrane</keyword>
<dbReference type="GO" id="GO:0006744">
    <property type="term" value="P:ubiquinone biosynthetic process"/>
    <property type="evidence" value="ECO:0007669"/>
    <property type="project" value="UniProtKB-UniRule"/>
</dbReference>
<comment type="caution">
    <text evidence="14">The sequence shown here is derived from an EMBL/GenBank/DDBJ whole genome shotgun (WGS) entry which is preliminary data.</text>
</comment>
<dbReference type="Proteomes" id="UP000014115">
    <property type="component" value="Unassembled WGS sequence"/>
</dbReference>
<name>K2KV56_9GAMM</name>
<dbReference type="InterPro" id="IPR039653">
    <property type="entry name" value="Prenyltransferase"/>
</dbReference>
<feature type="transmembrane region" description="Helical" evidence="12">
    <location>
        <begin position="135"/>
        <end position="152"/>
    </location>
</feature>
<evidence type="ECO:0000256" key="11">
    <source>
        <dbReference type="ARBA" id="ARBA00023136"/>
    </source>
</evidence>
<dbReference type="STRING" id="740709.A10D4_10521"/>
<comment type="pathway">
    <text evidence="12">Cofactor biosynthesis; ubiquinone biosynthesis.</text>
</comment>
<evidence type="ECO:0000256" key="4">
    <source>
        <dbReference type="ARBA" id="ARBA00022475"/>
    </source>
</evidence>
<dbReference type="InterPro" id="IPR030470">
    <property type="entry name" value="UbiA_prenylTrfase_CS"/>
</dbReference>
<dbReference type="eggNOG" id="COG0382">
    <property type="taxonomic scope" value="Bacteria"/>
</dbReference>
<keyword evidence="15" id="KW-1185">Reference proteome</keyword>
<evidence type="ECO:0000256" key="7">
    <source>
        <dbReference type="ARBA" id="ARBA00022688"/>
    </source>
</evidence>
<evidence type="ECO:0000256" key="8">
    <source>
        <dbReference type="ARBA" id="ARBA00022692"/>
    </source>
</evidence>
<accession>K2KV56</accession>
<dbReference type="FunFam" id="1.20.120.1780:FF:000001">
    <property type="entry name" value="4-hydroxybenzoate octaprenyltransferase"/>
    <property type="match status" value="1"/>
</dbReference>
<evidence type="ECO:0000256" key="13">
    <source>
        <dbReference type="NCBIfam" id="TIGR01474"/>
    </source>
</evidence>
<proteinExistence type="inferred from homology"/>
<dbReference type="RefSeq" id="WP_008489428.1">
    <property type="nucleotide sequence ID" value="NZ_AMRG01000013.1"/>
</dbReference>
<dbReference type="CDD" id="cd13959">
    <property type="entry name" value="PT_UbiA_COQ2"/>
    <property type="match status" value="1"/>
</dbReference>
<evidence type="ECO:0000256" key="10">
    <source>
        <dbReference type="ARBA" id="ARBA00022989"/>
    </source>
</evidence>
<dbReference type="PANTHER" id="PTHR11048">
    <property type="entry name" value="PRENYLTRANSFERASES"/>
    <property type="match status" value="1"/>
</dbReference>
<dbReference type="EMBL" id="AMRG01000013">
    <property type="protein sequence ID" value="EKE81505.1"/>
    <property type="molecule type" value="Genomic_DNA"/>
</dbReference>
<keyword evidence="10 12" id="KW-1133">Transmembrane helix</keyword>
<comment type="catalytic activity">
    <reaction evidence="12">
        <text>all-trans-octaprenyl diphosphate + 4-hydroxybenzoate = 4-hydroxy-3-(all-trans-octaprenyl)benzoate + diphosphate</text>
        <dbReference type="Rhea" id="RHEA:27782"/>
        <dbReference type="ChEBI" id="CHEBI:1617"/>
        <dbReference type="ChEBI" id="CHEBI:17879"/>
        <dbReference type="ChEBI" id="CHEBI:33019"/>
        <dbReference type="ChEBI" id="CHEBI:57711"/>
        <dbReference type="EC" id="2.5.1.39"/>
    </reaction>
</comment>